<evidence type="ECO:0000256" key="8">
    <source>
        <dbReference type="ARBA" id="ARBA00022989"/>
    </source>
</evidence>
<feature type="transmembrane region" description="Helical" evidence="10">
    <location>
        <begin position="749"/>
        <end position="770"/>
    </location>
</feature>
<dbReference type="GO" id="GO:0016020">
    <property type="term" value="C:membrane"/>
    <property type="evidence" value="ECO:0007669"/>
    <property type="project" value="UniProtKB-SubCell"/>
</dbReference>
<keyword evidence="7" id="KW-1278">Translocase</keyword>
<dbReference type="Gene3D" id="3.40.50.1000">
    <property type="entry name" value="HAD superfamily/HAD-like"/>
    <property type="match status" value="1"/>
</dbReference>
<evidence type="ECO:0000256" key="6">
    <source>
        <dbReference type="ARBA" id="ARBA00022840"/>
    </source>
</evidence>
<dbReference type="GO" id="GO:0005507">
    <property type="term" value="F:copper ion binding"/>
    <property type="evidence" value="ECO:0007669"/>
    <property type="project" value="TreeGrafter"/>
</dbReference>
<dbReference type="InterPro" id="IPR006121">
    <property type="entry name" value="HMA_dom"/>
</dbReference>
<dbReference type="PANTHER" id="PTHR43520:SF8">
    <property type="entry name" value="P-TYPE CU(+) TRANSPORTER"/>
    <property type="match status" value="1"/>
</dbReference>
<dbReference type="InterPro" id="IPR008250">
    <property type="entry name" value="ATPase_P-typ_transduc_dom_A_sf"/>
</dbReference>
<evidence type="ECO:0000256" key="10">
    <source>
        <dbReference type="RuleBase" id="RU362081"/>
    </source>
</evidence>
<dbReference type="PROSITE" id="PS00154">
    <property type="entry name" value="ATPASE_E1_E2"/>
    <property type="match status" value="1"/>
</dbReference>
<feature type="transmembrane region" description="Helical" evidence="10">
    <location>
        <begin position="776"/>
        <end position="794"/>
    </location>
</feature>
<dbReference type="Gene3D" id="3.30.70.100">
    <property type="match status" value="1"/>
</dbReference>
<protein>
    <recommendedName>
        <fullName evidence="11">HMA domain-containing protein</fullName>
    </recommendedName>
</protein>
<dbReference type="InterPro" id="IPR001757">
    <property type="entry name" value="P_typ_ATPase"/>
</dbReference>
<keyword evidence="8 10" id="KW-1133">Transmembrane helix</keyword>
<keyword evidence="5 10" id="KW-0547">Nucleotide-binding</keyword>
<dbReference type="Pfam" id="PF00702">
    <property type="entry name" value="Hydrolase"/>
    <property type="match status" value="1"/>
</dbReference>
<keyword evidence="4 10" id="KW-0479">Metal-binding</keyword>
<dbReference type="SUPFAM" id="SSF55008">
    <property type="entry name" value="HMA, heavy metal-associated domain"/>
    <property type="match status" value="1"/>
</dbReference>
<keyword evidence="3 10" id="KW-0812">Transmembrane</keyword>
<dbReference type="PRINTS" id="PR00119">
    <property type="entry name" value="CATATPASE"/>
</dbReference>
<evidence type="ECO:0000256" key="9">
    <source>
        <dbReference type="ARBA" id="ARBA00023136"/>
    </source>
</evidence>
<dbReference type="InterPro" id="IPR059000">
    <property type="entry name" value="ATPase_P-type_domA"/>
</dbReference>
<dbReference type="InterPro" id="IPR023299">
    <property type="entry name" value="ATPase_P-typ_cyto_dom_N"/>
</dbReference>
<dbReference type="PROSITE" id="PS50846">
    <property type="entry name" value="HMA_2"/>
    <property type="match status" value="1"/>
</dbReference>
<dbReference type="CDD" id="cd00371">
    <property type="entry name" value="HMA"/>
    <property type="match status" value="1"/>
</dbReference>
<gene>
    <name evidence="12" type="ORF">GGP41_002704</name>
</gene>
<dbReference type="NCBIfam" id="TIGR01525">
    <property type="entry name" value="ATPase-IB_hvy"/>
    <property type="match status" value="1"/>
</dbReference>
<dbReference type="GO" id="GO:0055070">
    <property type="term" value="P:copper ion homeostasis"/>
    <property type="evidence" value="ECO:0007669"/>
    <property type="project" value="TreeGrafter"/>
</dbReference>
<dbReference type="GO" id="GO:0012505">
    <property type="term" value="C:endomembrane system"/>
    <property type="evidence" value="ECO:0007669"/>
    <property type="project" value="UniProtKB-SubCell"/>
</dbReference>
<dbReference type="InterPro" id="IPR018303">
    <property type="entry name" value="ATPase_P-typ_P_site"/>
</dbReference>
<evidence type="ECO:0000256" key="3">
    <source>
        <dbReference type="ARBA" id="ARBA00022692"/>
    </source>
</evidence>
<feature type="transmembrane region" description="Helical" evidence="10">
    <location>
        <begin position="416"/>
        <end position="444"/>
    </location>
</feature>
<dbReference type="AlphaFoldDB" id="A0A8H5ZJN2"/>
<dbReference type="Gene3D" id="3.40.1110.10">
    <property type="entry name" value="Calcium-transporting ATPase, cytoplasmic domain N"/>
    <property type="match status" value="1"/>
</dbReference>
<feature type="transmembrane region" description="Helical" evidence="10">
    <location>
        <begin position="148"/>
        <end position="166"/>
    </location>
</feature>
<feature type="domain" description="HMA" evidence="11">
    <location>
        <begin position="27"/>
        <end position="93"/>
    </location>
</feature>
<dbReference type="InterPro" id="IPR036163">
    <property type="entry name" value="HMA_dom_sf"/>
</dbReference>
<comment type="caution">
    <text evidence="12">The sequence shown here is derived from an EMBL/GenBank/DDBJ whole genome shotgun (WGS) entry which is preliminary data.</text>
</comment>
<dbReference type="GO" id="GO:0016887">
    <property type="term" value="F:ATP hydrolysis activity"/>
    <property type="evidence" value="ECO:0007669"/>
    <property type="project" value="InterPro"/>
</dbReference>
<dbReference type="InterPro" id="IPR027256">
    <property type="entry name" value="P-typ_ATPase_IB"/>
</dbReference>
<dbReference type="NCBIfam" id="TIGR01494">
    <property type="entry name" value="ATPase_P-type"/>
    <property type="match status" value="2"/>
</dbReference>
<evidence type="ECO:0000256" key="5">
    <source>
        <dbReference type="ARBA" id="ARBA00022741"/>
    </source>
</evidence>
<dbReference type="Proteomes" id="UP000624244">
    <property type="component" value="Unassembled WGS sequence"/>
</dbReference>
<dbReference type="Pfam" id="PF00403">
    <property type="entry name" value="HMA"/>
    <property type="match status" value="1"/>
</dbReference>
<dbReference type="GO" id="GO:0005524">
    <property type="term" value="F:ATP binding"/>
    <property type="evidence" value="ECO:0007669"/>
    <property type="project" value="UniProtKB-UniRule"/>
</dbReference>
<feature type="transmembrane region" description="Helical" evidence="10">
    <location>
        <begin position="186"/>
        <end position="206"/>
    </location>
</feature>
<name>A0A8H5ZJN2_COCSA</name>
<evidence type="ECO:0000256" key="4">
    <source>
        <dbReference type="ARBA" id="ARBA00022723"/>
    </source>
</evidence>
<feature type="transmembrane region" description="Helical" evidence="10">
    <location>
        <begin position="116"/>
        <end position="136"/>
    </location>
</feature>
<sequence>MAEKYLEAKTFEDVQDGVVTVDDEEVVAQHFTLSDLTCELCCRTIEEAVRQLPGVVKVTTSLLVSSATVVYKRRLLGLWRIQTTIRDTGYGASVKQDDTELLDVLSRKSKLEQLKAAFRGAAILSVLAWSFHYAIASCGELVSIESASSLYILFSIIPAWFVQLWFGRSIHIGAWWHGDKTNMDTLLSISVLLGLEISFADLVFGAGSLIERSRRSDMMLHTSNALLVTAVLGGRCLNQALRAKATSKIIALHKVRCTESHVILLPKRTSQPVFLLQPGDKILIPAGSVVPCDCYITSGTSAVDTSLLTGEAAYQTKHPGDLIMSGTTNLSFTLEAVATHPPEKSSLSRLVDAVRASSSSSDNTRGDMIPGLTAVISYFARVVMTLAAICFFATGITSLWASEDLMRAWVAATRRAMLILSVACPCSLGLATPAATMAGINAALRHGILVKGGLETLGKLATLTHMAFDKTGTLTRAGLEVSEAKFPDGIDIQDLCLLICAAEKNEHTNHIVGRALFRWAFSQLDEAKRRQFEIMVTQDSTVKMGKGVIAKVSLTVGEESTEVVVGSLRLLQERGMLSEKTSFAVDQTSTQAVYISVGGKYAGHFVLENIVRPETHETLSRLRQLGLDVSLITGDNKEEAERVASIVGVSSDHITSEALPWDKETIIRNIQRRGGAVAMVGDGLNDLAAQSAADVGIAICAGRDSGDLGAAMAFSSSSEVTLLSGVDLKGLYEVIRIARKTIQQARINLIWALAYNAVGLLAATGFLEPFGIRLDLYMTGMIMATSSVSVLFLSQRVT</sequence>
<dbReference type="PANTHER" id="PTHR43520">
    <property type="entry name" value="ATP7, ISOFORM B"/>
    <property type="match status" value="1"/>
</dbReference>
<dbReference type="Gene3D" id="2.70.150.10">
    <property type="entry name" value="Calcium-transporting ATPase, cytoplasmic transduction domain A"/>
    <property type="match status" value="1"/>
</dbReference>
<dbReference type="SUPFAM" id="SSF81665">
    <property type="entry name" value="Calcium ATPase, transmembrane domain M"/>
    <property type="match status" value="1"/>
</dbReference>
<dbReference type="InterPro" id="IPR023214">
    <property type="entry name" value="HAD_sf"/>
</dbReference>
<keyword evidence="9 10" id="KW-0472">Membrane</keyword>
<reference evidence="12" key="1">
    <citation type="submission" date="2019-11" db="EMBL/GenBank/DDBJ databases">
        <title>Bipolaris sorokiniana Genome sequencing.</title>
        <authorList>
            <person name="Wang H."/>
        </authorList>
    </citation>
    <scope>NUCLEOTIDE SEQUENCE</scope>
</reference>
<accession>A0A8H5ZJN2</accession>
<evidence type="ECO:0000259" key="11">
    <source>
        <dbReference type="PROSITE" id="PS50846"/>
    </source>
</evidence>
<evidence type="ECO:0000256" key="1">
    <source>
        <dbReference type="ARBA" id="ARBA00004127"/>
    </source>
</evidence>
<dbReference type="OMA" id="HDMDNMH"/>
<comment type="similarity">
    <text evidence="2 10">Belongs to the cation transport ATPase (P-type) (TC 3.A.3) family. Type IB subfamily.</text>
</comment>
<dbReference type="GO" id="GO:0043682">
    <property type="term" value="F:P-type divalent copper transporter activity"/>
    <property type="evidence" value="ECO:0007669"/>
    <property type="project" value="TreeGrafter"/>
</dbReference>
<evidence type="ECO:0000313" key="12">
    <source>
        <dbReference type="EMBL" id="KAF5850431.1"/>
    </source>
</evidence>
<keyword evidence="6 10" id="KW-0067">ATP-binding</keyword>
<dbReference type="InterPro" id="IPR036412">
    <property type="entry name" value="HAD-like_sf"/>
</dbReference>
<evidence type="ECO:0000256" key="7">
    <source>
        <dbReference type="ARBA" id="ARBA00022967"/>
    </source>
</evidence>
<dbReference type="SUPFAM" id="SSF56784">
    <property type="entry name" value="HAD-like"/>
    <property type="match status" value="1"/>
</dbReference>
<evidence type="ECO:0000313" key="13">
    <source>
        <dbReference type="Proteomes" id="UP000624244"/>
    </source>
</evidence>
<organism evidence="12 13">
    <name type="scientific">Cochliobolus sativus</name>
    <name type="common">Common root rot and spot blotch fungus</name>
    <name type="synonym">Bipolaris sorokiniana</name>
    <dbReference type="NCBI Taxonomy" id="45130"/>
    <lineage>
        <taxon>Eukaryota</taxon>
        <taxon>Fungi</taxon>
        <taxon>Dikarya</taxon>
        <taxon>Ascomycota</taxon>
        <taxon>Pezizomycotina</taxon>
        <taxon>Dothideomycetes</taxon>
        <taxon>Pleosporomycetidae</taxon>
        <taxon>Pleosporales</taxon>
        <taxon>Pleosporineae</taxon>
        <taxon>Pleosporaceae</taxon>
        <taxon>Bipolaris</taxon>
    </lineage>
</organism>
<comment type="subcellular location">
    <subcellularLocation>
        <location evidence="1">Endomembrane system</location>
        <topology evidence="1">Multi-pass membrane protein</topology>
    </subcellularLocation>
    <subcellularLocation>
        <location evidence="10">Membrane</location>
    </subcellularLocation>
</comment>
<dbReference type="Pfam" id="PF00122">
    <property type="entry name" value="E1-E2_ATPase"/>
    <property type="match status" value="1"/>
</dbReference>
<dbReference type="EMBL" id="WNKQ01000007">
    <property type="protein sequence ID" value="KAF5850431.1"/>
    <property type="molecule type" value="Genomic_DNA"/>
</dbReference>
<dbReference type="SUPFAM" id="SSF81653">
    <property type="entry name" value="Calcium ATPase, transduction domain A"/>
    <property type="match status" value="1"/>
</dbReference>
<evidence type="ECO:0000256" key="2">
    <source>
        <dbReference type="ARBA" id="ARBA00006024"/>
    </source>
</evidence>
<dbReference type="InterPro" id="IPR023298">
    <property type="entry name" value="ATPase_P-typ_TM_dom_sf"/>
</dbReference>
<proteinExistence type="inferred from homology"/>
<feature type="transmembrane region" description="Helical" evidence="10">
    <location>
        <begin position="378"/>
        <end position="401"/>
    </location>
</feature>